<reference evidence="1 2" key="1">
    <citation type="submission" date="2022-01" db="EMBL/GenBank/DDBJ databases">
        <title>Labilibaculum sp. nov, a marine bacterium isolated from Antarctica.</title>
        <authorList>
            <person name="Dai W."/>
        </authorList>
    </citation>
    <scope>NUCLEOTIDE SEQUENCE [LARGE SCALE GENOMIC DNA]</scope>
    <source>
        <strain evidence="1 2">DW002</strain>
    </source>
</reference>
<proteinExistence type="predicted"/>
<keyword evidence="2" id="KW-1185">Reference proteome</keyword>
<dbReference type="Proteomes" id="UP001528920">
    <property type="component" value="Unassembled WGS sequence"/>
</dbReference>
<organism evidence="1 2">
    <name type="scientific">Paralabilibaculum antarcticum</name>
    <dbReference type="NCBI Taxonomy" id="2912572"/>
    <lineage>
        <taxon>Bacteria</taxon>
        <taxon>Pseudomonadati</taxon>
        <taxon>Bacteroidota</taxon>
        <taxon>Bacteroidia</taxon>
        <taxon>Marinilabiliales</taxon>
        <taxon>Marinifilaceae</taxon>
        <taxon>Paralabilibaculum</taxon>
    </lineage>
</organism>
<dbReference type="RefSeq" id="WP_275108944.1">
    <property type="nucleotide sequence ID" value="NZ_JAKJSC010000001.1"/>
</dbReference>
<evidence type="ECO:0000313" key="1">
    <source>
        <dbReference type="EMBL" id="MDE5417602.1"/>
    </source>
</evidence>
<accession>A0ABT5VQN6</accession>
<dbReference type="EMBL" id="JAKJSC010000001">
    <property type="protein sequence ID" value="MDE5417602.1"/>
    <property type="molecule type" value="Genomic_DNA"/>
</dbReference>
<dbReference type="SUPFAM" id="SSF52540">
    <property type="entry name" value="P-loop containing nucleoside triphosphate hydrolases"/>
    <property type="match status" value="1"/>
</dbReference>
<evidence type="ECO:0000313" key="2">
    <source>
        <dbReference type="Proteomes" id="UP001528920"/>
    </source>
</evidence>
<dbReference type="InterPro" id="IPR027417">
    <property type="entry name" value="P-loop_NTPase"/>
</dbReference>
<gene>
    <name evidence="1" type="ORF">L3049_06235</name>
</gene>
<sequence length="228" mass="26322">MPVSTKIIQNPYEDVAKLIGNNYQFDFPSCLNWLERVGKKQFGAHFTIHKEDVGLIYKLLVYAIGDEDSCKKKGLRLHKGILLTGPIGCGKTSLMRLINQFFPPLRQFQMKSSREVSFEFEREGFKVISRYGNTYLHSIGKVIKTGIICFDDLGIEQSQKYYGNECNVMAEILLSRYDLFIQKKIITHLTTNLSASELEVLYGNRVRSRMRELFNLIAFEKTSKDKRV</sequence>
<comment type="caution">
    <text evidence="1">The sequence shown here is derived from an EMBL/GenBank/DDBJ whole genome shotgun (WGS) entry which is preliminary data.</text>
</comment>
<protein>
    <submittedName>
        <fullName evidence="1">AAA family ATPase</fullName>
    </submittedName>
</protein>
<dbReference type="Gene3D" id="3.40.50.300">
    <property type="entry name" value="P-loop containing nucleotide triphosphate hydrolases"/>
    <property type="match status" value="1"/>
</dbReference>
<name>A0ABT5VQN6_9BACT</name>